<evidence type="ECO:0000313" key="8">
    <source>
        <dbReference type="Proteomes" id="UP000298061"/>
    </source>
</evidence>
<keyword evidence="8" id="KW-1185">Reference proteome</keyword>
<dbReference type="Pfam" id="PF00155">
    <property type="entry name" value="Aminotran_1_2"/>
    <property type="match status" value="1"/>
</dbReference>
<evidence type="ECO:0000256" key="2">
    <source>
        <dbReference type="ARBA" id="ARBA00007441"/>
    </source>
</evidence>
<dbReference type="SUPFAM" id="SSF53383">
    <property type="entry name" value="PLP-dependent transferases"/>
    <property type="match status" value="1"/>
</dbReference>
<dbReference type="GO" id="GO:0030170">
    <property type="term" value="F:pyridoxal phosphate binding"/>
    <property type="evidence" value="ECO:0007669"/>
    <property type="project" value="InterPro"/>
</dbReference>
<dbReference type="PANTHER" id="PTHR42790">
    <property type="entry name" value="AMINOTRANSFERASE"/>
    <property type="match status" value="1"/>
</dbReference>
<reference evidence="7 8" key="1">
    <citation type="submission" date="2019-02" db="EMBL/GenBank/DDBJ databases">
        <title>Genome sequencing of the rare red list fungi Hericium alpestre (H. flagellum).</title>
        <authorList>
            <person name="Buettner E."/>
            <person name="Kellner H."/>
        </authorList>
    </citation>
    <scope>NUCLEOTIDE SEQUENCE [LARGE SCALE GENOMIC DNA]</scope>
    <source>
        <strain evidence="7 8">DSM 108284</strain>
    </source>
</reference>
<keyword evidence="5" id="KW-0663">Pyridoxal phosphate</keyword>
<evidence type="ECO:0000256" key="1">
    <source>
        <dbReference type="ARBA" id="ARBA00001933"/>
    </source>
</evidence>
<dbReference type="AlphaFoldDB" id="A0A4Z0A8L4"/>
<evidence type="ECO:0000256" key="5">
    <source>
        <dbReference type="ARBA" id="ARBA00022898"/>
    </source>
</evidence>
<dbReference type="EMBL" id="SFCI01000030">
    <property type="protein sequence ID" value="TFY83416.1"/>
    <property type="molecule type" value="Genomic_DNA"/>
</dbReference>
<dbReference type="InterPro" id="IPR015421">
    <property type="entry name" value="PyrdxlP-dep_Trfase_major"/>
</dbReference>
<comment type="similarity">
    <text evidence="2">Belongs to the class-I pyridoxal-phosphate-dependent aminotransferase family.</text>
</comment>
<evidence type="ECO:0000259" key="6">
    <source>
        <dbReference type="Pfam" id="PF00155"/>
    </source>
</evidence>
<evidence type="ECO:0000256" key="3">
    <source>
        <dbReference type="ARBA" id="ARBA00022576"/>
    </source>
</evidence>
<dbReference type="InterPro" id="IPR050859">
    <property type="entry name" value="Class-I_PLP-dep_aminotransf"/>
</dbReference>
<evidence type="ECO:0000256" key="4">
    <source>
        <dbReference type="ARBA" id="ARBA00022679"/>
    </source>
</evidence>
<organism evidence="7 8">
    <name type="scientific">Hericium alpestre</name>
    <dbReference type="NCBI Taxonomy" id="135208"/>
    <lineage>
        <taxon>Eukaryota</taxon>
        <taxon>Fungi</taxon>
        <taxon>Dikarya</taxon>
        <taxon>Basidiomycota</taxon>
        <taxon>Agaricomycotina</taxon>
        <taxon>Agaricomycetes</taxon>
        <taxon>Russulales</taxon>
        <taxon>Hericiaceae</taxon>
        <taxon>Hericium</taxon>
    </lineage>
</organism>
<dbReference type="InterPro" id="IPR015424">
    <property type="entry name" value="PyrdxlP-dep_Trfase"/>
</dbReference>
<dbReference type="OrthoDB" id="691673at2759"/>
<sequence>MTIITTKTVPSHSAGSFILKARSSKANLLDEAKAASVQALPEGFYKPFFSDVARNRKPSPIRSLMPLETHPGVISLLQGKPNDDTFPITSLQFTARSPNNPDEETTLVITGNAIREGLQYCPTDGIPSLLKWVYGLQEREHRRRQGEGWRISVGTGSQDAISKVLTALISPGDSVLVEKPVYAGILPVFQSLRCEMIEVETDAEGISSASLRRILESWPHNKPKPKALYTVPYGCNPTGMTASLARRLEVLQLSRSHAFLILEDDPYYYLYYGDSPRIPSYFRLEAETGTIGRVIRFDSLSKIVSAGIRVGFACGPTPIMDAIDMDTGSSSLQSSSLTQVIASTLLHSWGYEGFTAHTKAVSDFYRYKRDIFETAMREHLEGLAEWDTPESGMFFWFKLLLSDDPDEEGDSASLIQTKALAGGVLALPGTVFFPNGGKTAYVRAAFSLLPEEEVHEALRRLRAMILEERMG</sequence>
<evidence type="ECO:0000313" key="7">
    <source>
        <dbReference type="EMBL" id="TFY83416.1"/>
    </source>
</evidence>
<proteinExistence type="inferred from homology"/>
<dbReference type="InterPro" id="IPR004839">
    <property type="entry name" value="Aminotransferase_I/II_large"/>
</dbReference>
<dbReference type="STRING" id="135208.A0A4Z0A8L4"/>
<keyword evidence="3" id="KW-0032">Aminotransferase</keyword>
<keyword evidence="4" id="KW-0808">Transferase</keyword>
<dbReference type="GO" id="GO:0008483">
    <property type="term" value="F:transaminase activity"/>
    <property type="evidence" value="ECO:0007669"/>
    <property type="project" value="UniProtKB-KW"/>
</dbReference>
<name>A0A4Z0A8L4_9AGAM</name>
<comment type="cofactor">
    <cofactor evidence="1">
        <name>pyridoxal 5'-phosphate</name>
        <dbReference type="ChEBI" id="CHEBI:597326"/>
    </cofactor>
</comment>
<accession>A0A4Z0A8L4</accession>
<protein>
    <recommendedName>
        <fullName evidence="6">Aminotransferase class I/classII large domain-containing protein</fullName>
    </recommendedName>
</protein>
<dbReference type="PANTHER" id="PTHR42790:SF19">
    <property type="entry name" value="KYNURENINE_ALPHA-AMINOADIPATE AMINOTRANSFERASE, MITOCHONDRIAL"/>
    <property type="match status" value="1"/>
</dbReference>
<dbReference type="GO" id="GO:1901605">
    <property type="term" value="P:alpha-amino acid metabolic process"/>
    <property type="evidence" value="ECO:0007669"/>
    <property type="project" value="TreeGrafter"/>
</dbReference>
<feature type="domain" description="Aminotransferase class I/classII large" evidence="6">
    <location>
        <begin position="113"/>
        <end position="461"/>
    </location>
</feature>
<comment type="caution">
    <text evidence="7">The sequence shown here is derived from an EMBL/GenBank/DDBJ whole genome shotgun (WGS) entry which is preliminary data.</text>
</comment>
<dbReference type="CDD" id="cd00609">
    <property type="entry name" value="AAT_like"/>
    <property type="match status" value="1"/>
</dbReference>
<dbReference type="Gene3D" id="3.40.640.10">
    <property type="entry name" value="Type I PLP-dependent aspartate aminotransferase-like (Major domain)"/>
    <property type="match status" value="1"/>
</dbReference>
<gene>
    <name evidence="7" type="ORF">EWM64_g606</name>
</gene>
<dbReference type="Proteomes" id="UP000298061">
    <property type="component" value="Unassembled WGS sequence"/>
</dbReference>